<evidence type="ECO:0000256" key="1">
    <source>
        <dbReference type="SAM" id="SignalP"/>
    </source>
</evidence>
<name>A0A0K0XU74_9GAMM</name>
<dbReference type="AlphaFoldDB" id="A0A0K0XU74"/>
<accession>A0A0K0XU74</accession>
<keyword evidence="3" id="KW-1185">Reference proteome</keyword>
<proteinExistence type="predicted"/>
<evidence type="ECO:0000313" key="2">
    <source>
        <dbReference type="EMBL" id="AKS41187.1"/>
    </source>
</evidence>
<dbReference type="EMBL" id="CP012154">
    <property type="protein sequence ID" value="AKS41187.1"/>
    <property type="molecule type" value="Genomic_DNA"/>
</dbReference>
<sequence>MTSMLARTVALTLLLLTGLAIAQDELTDQRVPPSASIQGATVPAIEIVFTNVTGDPSAAVPGFPGFEFFPGGGTSNFDRIYGSPNGNWIVSANTTAPSTENEVILVNGVTSAREGTPAPWTGGAENFGVFRTEMAINDNGDWAFSTNTDGPSGNDEYVVRVINGSFASVAQEGQAILAVPGASWGPVIRNVVMDELGNVGLVSSGVTGVDPSQSELLVLGPIVLAQSGVTVPPGQVGSEFWDNFDFIDSHLSADGSRWLIQGDLTGDTASDDVVVVDGNVVVQEGSILSGSSFSEAVDTSGIVGVHMDAGGNWFVRGNNAGTEQDWVYRNGEIIASTGAPVTTGSAELWSDIDFSDCFFLHAGNSRGDYVIGGVTDGDSASNGVLVANGEFVVVREGDPVDLNGNGLDDDNLFFNTFGNDDGYLSDTGLFYFTATIKEASGSPVAQGIFVADLSTALGLNDGIFADRFE</sequence>
<protein>
    <submittedName>
        <fullName evidence="2">Uncharacterized protein</fullName>
    </submittedName>
</protein>
<reference evidence="3" key="1">
    <citation type="submission" date="2015-07" db="EMBL/GenBank/DDBJ databases">
        <authorList>
            <person name="Kim K.M."/>
        </authorList>
    </citation>
    <scope>NUCLEOTIDE SEQUENCE [LARGE SCALE GENOMIC DNA]</scope>
    <source>
        <strain evidence="3">KCTC 42284</strain>
    </source>
</reference>
<dbReference type="Proteomes" id="UP000066624">
    <property type="component" value="Chromosome"/>
</dbReference>
<dbReference type="STRING" id="1579979.WM2015_806"/>
<dbReference type="KEGG" id="wma:WM2015_806"/>
<gene>
    <name evidence="2" type="ORF">WM2015_806</name>
</gene>
<feature type="chain" id="PRO_5005454395" evidence="1">
    <location>
        <begin position="23"/>
        <end position="469"/>
    </location>
</feature>
<keyword evidence="1" id="KW-0732">Signal</keyword>
<organism evidence="2 3">
    <name type="scientific">Wenzhouxiangella marina</name>
    <dbReference type="NCBI Taxonomy" id="1579979"/>
    <lineage>
        <taxon>Bacteria</taxon>
        <taxon>Pseudomonadati</taxon>
        <taxon>Pseudomonadota</taxon>
        <taxon>Gammaproteobacteria</taxon>
        <taxon>Chromatiales</taxon>
        <taxon>Wenzhouxiangellaceae</taxon>
        <taxon>Wenzhouxiangella</taxon>
    </lineage>
</organism>
<evidence type="ECO:0000313" key="3">
    <source>
        <dbReference type="Proteomes" id="UP000066624"/>
    </source>
</evidence>
<feature type="signal peptide" evidence="1">
    <location>
        <begin position="1"/>
        <end position="22"/>
    </location>
</feature>